<keyword evidence="2" id="KW-0472">Membrane</keyword>
<protein>
    <submittedName>
        <fullName evidence="5">CHAT domain-containing protein</fullName>
    </submittedName>
</protein>
<sequence length="923" mass="105138">MYIARWCSLLILMIIADSGISTAVAQTVQPYTGLDKKLDSFKKEDDLTEWLYLRIDHSYHNPAQSLSFLMRTQKEIWRKPKRTAEKEAWLILLSNQAYNLLYTGNILESINYYEHSYNYFTENKLNVAGIAEYIFKPWANNYTRLGDYERALFIQKQTLEYALKENDRQLAAATYNNMAISYRSLGDYKNAERCVKSGLERLVDGSETEILLKNTLADIYKDNGNIKLAEQTITENIQQQKKRKPDFETAYWLLSSYITAGDIALLKGNFIVAQEFYHQALVINDRYYNGNRRREQAYATTQLGNVKLKQNKSAEAERYFNQTLHVLGLTGNGRLVRDQIFGDNRLIDVFYQKGLAALQTGNQKAALENIELSLLAADKVRFELADVRTKQRFQAETKEKAEQAIGIAYNLLEKTGQYQYALTILDIMEQGKARTLLESIRNNQQQLTLQTEDTLFASKQGLERAIAYNEKELMQQHSGAHGEHREPRKQLERETLNKNNEVLKFRLENLEKVLREKYPSITKAGRSAKLTVAGLLNKIPRKSRVVQFFVGQKNIYVLEVKNQRIRHIKRITNAGSIKQEIADFVRIYYHDGPAAMMNNPKVFYEASHHIYQTLLSELGIDNNEQVIIITDEVLGNLSFDGLITEKKYSTAISQWPYLIKMASISYAFSIQTLINQSQVRQNAGHRFAGLFITHQNSDKQFIPAVAKEASSIKKIVSGSFLMDEAAGIKDFLNAFDNASVLHISTHSYLSGVQKEPTLAFNDNDVFLFELSARKNAPSLVVLSACQTADGMMAKGEGIISLSRGFAAIGAQSTIAGLWNVNDDAAARITADVYHNILNGNTGSNALHLAKMNWLNGTRNGEQEYLPYYWDALIFMGHDQKLILKPAASPMIAYLLYIGLAAFISFTIWFVLRRLRLKAEYLLR</sequence>
<proteinExistence type="predicted"/>
<dbReference type="Pfam" id="PF12770">
    <property type="entry name" value="CHAT"/>
    <property type="match status" value="1"/>
</dbReference>
<dbReference type="EMBL" id="SJSL01000002">
    <property type="protein sequence ID" value="TCD00832.1"/>
    <property type="molecule type" value="Genomic_DNA"/>
</dbReference>
<feature type="chain" id="PRO_5020881488" evidence="3">
    <location>
        <begin position="24"/>
        <end position="923"/>
    </location>
</feature>
<dbReference type="Gene3D" id="1.25.40.10">
    <property type="entry name" value="Tetratricopeptide repeat domain"/>
    <property type="match status" value="2"/>
</dbReference>
<evidence type="ECO:0000256" key="1">
    <source>
        <dbReference type="SAM" id="MobiDB-lite"/>
    </source>
</evidence>
<evidence type="ECO:0000313" key="5">
    <source>
        <dbReference type="EMBL" id="TCD00832.1"/>
    </source>
</evidence>
<dbReference type="Pfam" id="PF13424">
    <property type="entry name" value="TPR_12"/>
    <property type="match status" value="1"/>
</dbReference>
<feature type="signal peptide" evidence="3">
    <location>
        <begin position="1"/>
        <end position="23"/>
    </location>
</feature>
<dbReference type="InterPro" id="IPR019734">
    <property type="entry name" value="TPR_rpt"/>
</dbReference>
<keyword evidence="6" id="KW-1185">Reference proteome</keyword>
<dbReference type="PANTHER" id="PTHR10098:SF108">
    <property type="entry name" value="TETRATRICOPEPTIDE REPEAT PROTEIN 28"/>
    <property type="match status" value="1"/>
</dbReference>
<dbReference type="AlphaFoldDB" id="A0A4R0NJF7"/>
<dbReference type="SUPFAM" id="SSF48452">
    <property type="entry name" value="TPR-like"/>
    <property type="match status" value="2"/>
</dbReference>
<accession>A0A4R0NJF7</accession>
<keyword evidence="2" id="KW-0812">Transmembrane</keyword>
<dbReference type="InterPro" id="IPR024983">
    <property type="entry name" value="CHAT_dom"/>
</dbReference>
<evidence type="ECO:0000313" key="6">
    <source>
        <dbReference type="Proteomes" id="UP000293347"/>
    </source>
</evidence>
<feature type="domain" description="CHAT" evidence="4">
    <location>
        <begin position="608"/>
        <end position="876"/>
    </location>
</feature>
<feature type="transmembrane region" description="Helical" evidence="2">
    <location>
        <begin position="890"/>
        <end position="911"/>
    </location>
</feature>
<dbReference type="OrthoDB" id="9771112at2"/>
<evidence type="ECO:0000259" key="4">
    <source>
        <dbReference type="Pfam" id="PF12770"/>
    </source>
</evidence>
<feature type="region of interest" description="Disordered" evidence="1">
    <location>
        <begin position="475"/>
        <end position="495"/>
    </location>
</feature>
<name>A0A4R0NJF7_9SPHI</name>
<reference evidence="5 6" key="1">
    <citation type="submission" date="2019-02" db="EMBL/GenBank/DDBJ databases">
        <title>Pedobacter sp. RP-1-14 sp. nov., isolated from Arctic soil.</title>
        <authorList>
            <person name="Dahal R.H."/>
        </authorList>
    </citation>
    <scope>NUCLEOTIDE SEQUENCE [LARGE SCALE GENOMIC DNA]</scope>
    <source>
        <strain evidence="5 6">RP-1-14</strain>
    </source>
</reference>
<comment type="caution">
    <text evidence="5">The sequence shown here is derived from an EMBL/GenBank/DDBJ whole genome shotgun (WGS) entry which is preliminary data.</text>
</comment>
<dbReference type="Proteomes" id="UP000293347">
    <property type="component" value="Unassembled WGS sequence"/>
</dbReference>
<dbReference type="InterPro" id="IPR011990">
    <property type="entry name" value="TPR-like_helical_dom_sf"/>
</dbReference>
<keyword evidence="2" id="KW-1133">Transmembrane helix</keyword>
<evidence type="ECO:0000256" key="2">
    <source>
        <dbReference type="SAM" id="Phobius"/>
    </source>
</evidence>
<keyword evidence="3" id="KW-0732">Signal</keyword>
<dbReference type="PANTHER" id="PTHR10098">
    <property type="entry name" value="RAPSYN-RELATED"/>
    <property type="match status" value="1"/>
</dbReference>
<dbReference type="SMART" id="SM00028">
    <property type="entry name" value="TPR"/>
    <property type="match status" value="6"/>
</dbReference>
<organism evidence="5 6">
    <name type="scientific">Pedobacter psychroterrae</name>
    <dbReference type="NCBI Taxonomy" id="2530453"/>
    <lineage>
        <taxon>Bacteria</taxon>
        <taxon>Pseudomonadati</taxon>
        <taxon>Bacteroidota</taxon>
        <taxon>Sphingobacteriia</taxon>
        <taxon>Sphingobacteriales</taxon>
        <taxon>Sphingobacteriaceae</taxon>
        <taxon>Pedobacter</taxon>
    </lineage>
</organism>
<gene>
    <name evidence="5" type="ORF">EZ437_08625</name>
</gene>
<evidence type="ECO:0000256" key="3">
    <source>
        <dbReference type="SAM" id="SignalP"/>
    </source>
</evidence>